<keyword evidence="2" id="KW-1185">Reference proteome</keyword>
<evidence type="ECO:0000313" key="2">
    <source>
        <dbReference type="Proteomes" id="UP000663929"/>
    </source>
</evidence>
<dbReference type="KEGG" id="scor:J3U87_11480"/>
<sequence>MTGAVKDPNKVKNDVVLLHGIHTTGQYNTGKFARPLKRAGFRIQDFKQPVTLLHHTWLNSERDQAQTDALTKATEHTRPNLIAHSNGARLAAMAMDRGAKFDTILFLAPAWCSKKGYPEQAFNRMYVVHSSADIALWLGGMIPRHDFGWLGIKGYRGKPDRRITNIHASPTSHMGYFAPGHFQRWSRFAIKAFEHRLPSPEPASSHVLLGEFMASTR</sequence>
<dbReference type="RefSeq" id="WP_237383171.1">
    <property type="nucleotide sequence ID" value="NZ_CP071793.1"/>
</dbReference>
<reference evidence="1" key="1">
    <citation type="submission" date="2021-03" db="EMBL/GenBank/DDBJ databases">
        <title>Acanthopleuribacteraceae sp. M133.</title>
        <authorList>
            <person name="Wang G."/>
        </authorList>
    </citation>
    <scope>NUCLEOTIDE SEQUENCE</scope>
    <source>
        <strain evidence="1">M133</strain>
    </source>
</reference>
<dbReference type="AlphaFoldDB" id="A0A8A4TUB9"/>
<gene>
    <name evidence="1" type="ORF">J3U87_11480</name>
</gene>
<accession>A0A8A4TUB9</accession>
<dbReference type="SUPFAM" id="SSF53474">
    <property type="entry name" value="alpha/beta-Hydrolases"/>
    <property type="match status" value="1"/>
</dbReference>
<dbReference type="Proteomes" id="UP000663929">
    <property type="component" value="Chromosome"/>
</dbReference>
<proteinExistence type="predicted"/>
<dbReference type="Gene3D" id="3.40.50.1820">
    <property type="entry name" value="alpha/beta hydrolase"/>
    <property type="match status" value="1"/>
</dbReference>
<protein>
    <recommendedName>
        <fullName evidence="3">Alpha/beta hydrolase</fullName>
    </recommendedName>
</protein>
<organism evidence="1 2">
    <name type="scientific">Sulfidibacter corallicola</name>
    <dbReference type="NCBI Taxonomy" id="2818388"/>
    <lineage>
        <taxon>Bacteria</taxon>
        <taxon>Pseudomonadati</taxon>
        <taxon>Acidobacteriota</taxon>
        <taxon>Holophagae</taxon>
        <taxon>Acanthopleuribacterales</taxon>
        <taxon>Acanthopleuribacteraceae</taxon>
        <taxon>Sulfidibacter</taxon>
    </lineage>
</organism>
<dbReference type="InterPro" id="IPR029058">
    <property type="entry name" value="AB_hydrolase_fold"/>
</dbReference>
<evidence type="ECO:0008006" key="3">
    <source>
        <dbReference type="Google" id="ProtNLM"/>
    </source>
</evidence>
<name>A0A8A4TUB9_SULCO</name>
<dbReference type="EMBL" id="CP071793">
    <property type="protein sequence ID" value="QTD53073.1"/>
    <property type="molecule type" value="Genomic_DNA"/>
</dbReference>
<evidence type="ECO:0000313" key="1">
    <source>
        <dbReference type="EMBL" id="QTD53073.1"/>
    </source>
</evidence>